<dbReference type="SUPFAM" id="SSF141868">
    <property type="entry name" value="EAL domain-like"/>
    <property type="match status" value="1"/>
</dbReference>
<dbReference type="SUPFAM" id="SSF55785">
    <property type="entry name" value="PYP-like sensor domain (PAS domain)"/>
    <property type="match status" value="2"/>
</dbReference>
<sequence length="1005" mass="116655">MRLDLKARLLFLLIVPLFFVMLLSSMILLEIYDDKKNLEFTRHHILEAETISKVVHYMQIERGVTSGLIAAGNLDENNENLLEAKKNLNRALEDAREIISDCTVCRNNVDTLAHLDKIKSRNSDNLLGLSTINARAYYTKNIAFFLDLIKSTPAQMDDMENRNYIQAYSYLSSAKESLGQTRAILVELFTSKEYLDEPFTAFKEDLRIYSLETNNFKTTAPMDILNFYYDVYRGEVVDETFRMINIAVKNRYAADLGIEPPYWFEKSTQTINLLKEVEDRLFNDVKILINDKLDFTSYKLVTLIAFLIISAIVVTFLMILIVRKILFSADNLEREYGNSQALLEQYKSTVDGTFIVSKTDAEGIITYVNEEFCKLSGYSKEELIGKSHNIMRHPDMQKEVFTDLWHTIKDLKKTWVGDMKNLSKDGSSHWLRAIINPILDSDGNVVEYIGMRTDITQQKEITRYFENQLKISTKNFDFSMHLSKEYEKAIDSSTILSRVDKYGNITYANDKFLEISGYSLNELVGKSQSAMGQCEVAKEESGDVWQEVSSGKIWHGIIRNITKSGKDFWAKTTIVPIKDLNEEIVEYLVIKFDITEIVEQRKEFERIAKTDPLTGCGNRFRLNYEMQELENISVAVFNIDNFRQINDFYGHQFGDMIIKFTANKIYNLFLRDEKFRFYRLQGDEFIAIAIDYSKELLIEKVKQILAAIKEKFTIKDKDMLISCTCGISFEDKEYLLSTANMALKVAKKSNVDFLVYREEISLNRQYENNITWTRKLSNALKEKNIITYYQPIVKNSDLSYEKYECLVRIKDGAKVVSPFFFLDVAKQTRQYFDITKTVLYQAFEMFKEKDVEFSINLSILDILEPKISKYILSMLKKYDIGSRVVFEIVESEYMENFEGVMNFIGEIKKYNCKIAIDDFGTGYSNFEYLIKLKADYLKIDGSIIKNIDKDENAYLVVSTIVEFSKKLGMKTIAEYVESEEIFKIVKELGIDYSQGYYFSEPKEGL</sequence>
<dbReference type="Pfam" id="PF08447">
    <property type="entry name" value="PAS_3"/>
    <property type="match status" value="1"/>
</dbReference>
<comment type="caution">
    <text evidence="7">The sequence shown here is derived from an EMBL/GenBank/DDBJ whole genome shotgun (WGS) entry which is preliminary data.</text>
</comment>
<reference evidence="7 8" key="1">
    <citation type="submission" date="2019-04" db="EMBL/GenBank/DDBJ databases">
        <title>Sulfurimonas crateris sp. nov. a facultative anaerobic sulfur-oxidizing chemolithautotrophic bacterium isolated from a terrestrial mud vulcano.</title>
        <authorList>
            <person name="Ratnikova N.M."/>
            <person name="Slobodkin A.I."/>
            <person name="Merkel A.Y."/>
            <person name="Novikov A."/>
            <person name="Bonch-Osmolovskaya E.A."/>
            <person name="Slobodkina G.B."/>
        </authorList>
    </citation>
    <scope>NUCLEOTIDE SEQUENCE [LARGE SCALE GENOMIC DNA]</scope>
    <source>
        <strain evidence="7 8">SN118</strain>
    </source>
</reference>
<dbReference type="SMART" id="SM00267">
    <property type="entry name" value="GGDEF"/>
    <property type="match status" value="1"/>
</dbReference>
<dbReference type="CDD" id="cd01949">
    <property type="entry name" value="GGDEF"/>
    <property type="match status" value="1"/>
</dbReference>
<dbReference type="SMART" id="SM00052">
    <property type="entry name" value="EAL"/>
    <property type="match status" value="1"/>
</dbReference>
<feature type="domain" description="EAL" evidence="5">
    <location>
        <begin position="769"/>
        <end position="1005"/>
    </location>
</feature>
<dbReference type="Pfam" id="PF00990">
    <property type="entry name" value="GGDEF"/>
    <property type="match status" value="1"/>
</dbReference>
<feature type="coiled-coil region" evidence="1">
    <location>
        <begin position="71"/>
        <end position="101"/>
    </location>
</feature>
<dbReference type="InterPro" id="IPR000700">
    <property type="entry name" value="PAS-assoc_C"/>
</dbReference>
<dbReference type="CDD" id="cd01948">
    <property type="entry name" value="EAL"/>
    <property type="match status" value="1"/>
</dbReference>
<dbReference type="EMBL" id="SZPX01000001">
    <property type="protein sequence ID" value="TKI70948.1"/>
    <property type="molecule type" value="Genomic_DNA"/>
</dbReference>
<dbReference type="PANTHER" id="PTHR44757">
    <property type="entry name" value="DIGUANYLATE CYCLASE DGCP"/>
    <property type="match status" value="1"/>
</dbReference>
<dbReference type="PROSITE" id="PS50112">
    <property type="entry name" value="PAS"/>
    <property type="match status" value="2"/>
</dbReference>
<evidence type="ECO:0000259" key="6">
    <source>
        <dbReference type="PROSITE" id="PS50887"/>
    </source>
</evidence>
<name>A0A4U2Z9F5_9BACT</name>
<keyword evidence="8" id="KW-1185">Reference proteome</keyword>
<dbReference type="PROSITE" id="PS50887">
    <property type="entry name" value="GGDEF"/>
    <property type="match status" value="1"/>
</dbReference>
<keyword evidence="2" id="KW-0472">Membrane</keyword>
<dbReference type="CDD" id="cd00130">
    <property type="entry name" value="PAS"/>
    <property type="match status" value="2"/>
</dbReference>
<evidence type="ECO:0000259" key="5">
    <source>
        <dbReference type="PROSITE" id="PS50883"/>
    </source>
</evidence>
<feature type="domain" description="PAC" evidence="4">
    <location>
        <begin position="554"/>
        <end position="606"/>
    </location>
</feature>
<keyword evidence="2" id="KW-0812">Transmembrane</keyword>
<evidence type="ECO:0000256" key="1">
    <source>
        <dbReference type="SAM" id="Coils"/>
    </source>
</evidence>
<dbReference type="InterPro" id="IPR029787">
    <property type="entry name" value="Nucleotide_cyclase"/>
</dbReference>
<dbReference type="Gene3D" id="3.20.20.450">
    <property type="entry name" value="EAL domain"/>
    <property type="match status" value="1"/>
</dbReference>
<dbReference type="PANTHER" id="PTHR44757:SF2">
    <property type="entry name" value="BIOFILM ARCHITECTURE MAINTENANCE PROTEIN MBAA"/>
    <property type="match status" value="1"/>
</dbReference>
<evidence type="ECO:0000259" key="3">
    <source>
        <dbReference type="PROSITE" id="PS50112"/>
    </source>
</evidence>
<dbReference type="Gene3D" id="3.30.70.270">
    <property type="match status" value="1"/>
</dbReference>
<feature type="transmembrane region" description="Helical" evidence="2">
    <location>
        <begin position="12"/>
        <end position="32"/>
    </location>
</feature>
<feature type="domain" description="PAS" evidence="3">
    <location>
        <begin position="499"/>
        <end position="527"/>
    </location>
</feature>
<dbReference type="RefSeq" id="WP_137011293.1">
    <property type="nucleotide sequence ID" value="NZ_SZPX01000001.1"/>
</dbReference>
<dbReference type="PROSITE" id="PS50883">
    <property type="entry name" value="EAL"/>
    <property type="match status" value="1"/>
</dbReference>
<dbReference type="NCBIfam" id="TIGR00229">
    <property type="entry name" value="sensory_box"/>
    <property type="match status" value="2"/>
</dbReference>
<dbReference type="InterPro" id="IPR035965">
    <property type="entry name" value="PAS-like_dom_sf"/>
</dbReference>
<dbReference type="InterPro" id="IPR000014">
    <property type="entry name" value="PAS"/>
</dbReference>
<dbReference type="InterPro" id="IPR043128">
    <property type="entry name" value="Rev_trsase/Diguanyl_cyclase"/>
</dbReference>
<dbReference type="InterPro" id="IPR000160">
    <property type="entry name" value="GGDEF_dom"/>
</dbReference>
<evidence type="ECO:0000259" key="4">
    <source>
        <dbReference type="PROSITE" id="PS50113"/>
    </source>
</evidence>
<dbReference type="NCBIfam" id="TIGR00254">
    <property type="entry name" value="GGDEF"/>
    <property type="match status" value="1"/>
</dbReference>
<dbReference type="SMART" id="SM00091">
    <property type="entry name" value="PAS"/>
    <property type="match status" value="2"/>
</dbReference>
<dbReference type="PROSITE" id="PS50113">
    <property type="entry name" value="PAC"/>
    <property type="match status" value="2"/>
</dbReference>
<accession>A0A4U2Z9F5</accession>
<dbReference type="InterPro" id="IPR035919">
    <property type="entry name" value="EAL_sf"/>
</dbReference>
<evidence type="ECO:0000313" key="8">
    <source>
        <dbReference type="Proteomes" id="UP000309561"/>
    </source>
</evidence>
<dbReference type="Proteomes" id="UP000309561">
    <property type="component" value="Unassembled WGS sequence"/>
</dbReference>
<dbReference type="Pfam" id="PF00563">
    <property type="entry name" value="EAL"/>
    <property type="match status" value="1"/>
</dbReference>
<evidence type="ECO:0000313" key="7">
    <source>
        <dbReference type="EMBL" id="TKI70948.1"/>
    </source>
</evidence>
<dbReference type="InterPro" id="IPR001610">
    <property type="entry name" value="PAC"/>
</dbReference>
<dbReference type="InterPro" id="IPR013587">
    <property type="entry name" value="Nitrate/nitrite_sensing"/>
</dbReference>
<dbReference type="AlphaFoldDB" id="A0A4U2Z9F5"/>
<feature type="domain" description="GGDEF" evidence="6">
    <location>
        <begin position="630"/>
        <end position="759"/>
    </location>
</feature>
<proteinExistence type="predicted"/>
<dbReference type="InterPro" id="IPR001633">
    <property type="entry name" value="EAL_dom"/>
</dbReference>
<dbReference type="Pfam" id="PF13426">
    <property type="entry name" value="PAS_9"/>
    <property type="match status" value="1"/>
</dbReference>
<dbReference type="Gene3D" id="3.30.450.20">
    <property type="entry name" value="PAS domain"/>
    <property type="match status" value="2"/>
</dbReference>
<dbReference type="SMART" id="SM00086">
    <property type="entry name" value="PAC"/>
    <property type="match status" value="2"/>
</dbReference>
<gene>
    <name evidence="7" type="ORF">FCU45_00735</name>
</gene>
<feature type="domain" description="PAC" evidence="4">
    <location>
        <begin position="415"/>
        <end position="467"/>
    </location>
</feature>
<dbReference type="InterPro" id="IPR013655">
    <property type="entry name" value="PAS_fold_3"/>
</dbReference>
<protein>
    <submittedName>
        <fullName evidence="7">EAL domain-containing protein</fullName>
    </submittedName>
</protein>
<feature type="domain" description="PAS" evidence="3">
    <location>
        <begin position="360"/>
        <end position="411"/>
    </location>
</feature>
<dbReference type="Pfam" id="PF08376">
    <property type="entry name" value="NIT"/>
    <property type="match status" value="1"/>
</dbReference>
<organism evidence="7 8">
    <name type="scientific">Sulfurimonas crateris</name>
    <dbReference type="NCBI Taxonomy" id="2574727"/>
    <lineage>
        <taxon>Bacteria</taxon>
        <taxon>Pseudomonadati</taxon>
        <taxon>Campylobacterota</taxon>
        <taxon>Epsilonproteobacteria</taxon>
        <taxon>Campylobacterales</taxon>
        <taxon>Sulfurimonadaceae</taxon>
        <taxon>Sulfurimonas</taxon>
    </lineage>
</organism>
<feature type="transmembrane region" description="Helical" evidence="2">
    <location>
        <begin position="300"/>
        <end position="322"/>
    </location>
</feature>
<dbReference type="InterPro" id="IPR052155">
    <property type="entry name" value="Biofilm_reg_signaling"/>
</dbReference>
<keyword evidence="2" id="KW-1133">Transmembrane helix</keyword>
<keyword evidence="1" id="KW-0175">Coiled coil</keyword>
<evidence type="ECO:0000256" key="2">
    <source>
        <dbReference type="SAM" id="Phobius"/>
    </source>
</evidence>
<dbReference type="OrthoDB" id="9765776at2"/>
<dbReference type="SUPFAM" id="SSF55073">
    <property type="entry name" value="Nucleotide cyclase"/>
    <property type="match status" value="1"/>
</dbReference>